<sequence length="688" mass="73373">MVARPGRLQSAFTAGELDKLLHERTNLKYFTTGADHMENVVSIPQGGFRWRGGLRDVGGVAADAARLFPFMASDGSVYDIVLRPGEAAAWSATAKLTDFTISGLTAGMLPAVTDAQRLDTMLLFHPDLQSKRIKHAGPTSWSVDNLPYVGVPSYDYGGPIGGGDYTNGVPAKWRLEFVGLSTGTSIFNLTVSQQESASITYDSDMTVLAGLIEAAIEDLPNVSAGITVTSVSGGAGGTKIDVEFTGAGNEGDGWALSGTVINKADAAILASKTTVGVSPGEDVISADRGWPRCGTFYNQRLIVGGFKGLPNAWMFSRQADYFSFDVRFVGAAGPALVPMDTDGGEAIERITDSRNLTIFTNKAEYWIAERALSQSEPPNHVAFGERGVRPGVPVVKNEGALNYVSATGSVIGEARFTDVEGNFVSRDVSLLAPHLVDSVRDLAVRRAVQSTSGNIQSMVQDDGRARIATVLREQDIMAFGRLTSGAAEFIATAVNGRNELMFLTDRPDGRRLERLEDALLLDEATAFTLEPASATITGLSRFNGREIWIVADGHVLGPFTPLSGSVTLPFEVSGGYAGTWTAPLVRTLPPPRDVGPNVVLKRRARLHSAHISVVDSTSLAVAANDGPLRDVPLLRFGLTADVPELQQGVTDTITVRGLTGFSMEPKLTISQLRPGRLTVRSVTLEYAL</sequence>
<dbReference type="Proteomes" id="UP000435648">
    <property type="component" value="Chromosome"/>
</dbReference>
<reference evidence="1 2" key="1">
    <citation type="submission" date="2019-12" db="EMBL/GenBank/DDBJ databases">
        <title>The genome of Stappia indica PHM037.</title>
        <authorList>
            <person name="Kacar D."/>
            <person name="Galan B."/>
            <person name="Canedo L."/>
            <person name="Rodriguez P."/>
            <person name="de la Calle F."/>
            <person name="Garcia J.L."/>
        </authorList>
    </citation>
    <scope>NUCLEOTIDE SEQUENCE [LARGE SCALE GENOMIC DNA]</scope>
    <source>
        <strain evidence="1 2">PHM037</strain>
    </source>
</reference>
<dbReference type="AlphaFoldDB" id="A0A857C4S0"/>
<proteinExistence type="predicted"/>
<dbReference type="KEGG" id="siw:GH266_04970"/>
<evidence type="ECO:0000313" key="1">
    <source>
        <dbReference type="EMBL" id="QGZ33917.1"/>
    </source>
</evidence>
<gene>
    <name evidence="1" type="ORF">GH266_04970</name>
</gene>
<protein>
    <submittedName>
        <fullName evidence="1">Uncharacterized protein</fullName>
    </submittedName>
</protein>
<accession>A0A857C4S0</accession>
<organism evidence="1 2">
    <name type="scientific">Stappia indica</name>
    <dbReference type="NCBI Taxonomy" id="538381"/>
    <lineage>
        <taxon>Bacteria</taxon>
        <taxon>Pseudomonadati</taxon>
        <taxon>Pseudomonadota</taxon>
        <taxon>Alphaproteobacteria</taxon>
        <taxon>Hyphomicrobiales</taxon>
        <taxon>Stappiaceae</taxon>
        <taxon>Stappia</taxon>
    </lineage>
</organism>
<dbReference type="OrthoDB" id="5438497at2"/>
<dbReference type="RefSeq" id="WP_158192907.1">
    <property type="nucleotide sequence ID" value="NZ_CP046908.1"/>
</dbReference>
<name>A0A857C4S0_9HYPH</name>
<dbReference type="EMBL" id="CP046908">
    <property type="protein sequence ID" value="QGZ33917.1"/>
    <property type="molecule type" value="Genomic_DNA"/>
</dbReference>
<evidence type="ECO:0000313" key="2">
    <source>
        <dbReference type="Proteomes" id="UP000435648"/>
    </source>
</evidence>